<feature type="region of interest" description="Disordered" evidence="2">
    <location>
        <begin position="285"/>
        <end position="323"/>
    </location>
</feature>
<dbReference type="EMBL" id="CALNXJ010000061">
    <property type="protein sequence ID" value="CAH3156434.1"/>
    <property type="molecule type" value="Genomic_DNA"/>
</dbReference>
<feature type="transmembrane region" description="Helical" evidence="3">
    <location>
        <begin position="93"/>
        <end position="114"/>
    </location>
</feature>
<name>A0AAU9XTX7_9CNID</name>
<keyword evidence="5" id="KW-1185">Reference proteome</keyword>
<dbReference type="Proteomes" id="UP001159428">
    <property type="component" value="Unassembled WGS sequence"/>
</dbReference>
<keyword evidence="3" id="KW-0472">Membrane</keyword>
<dbReference type="AlphaFoldDB" id="A0AAU9XTX7"/>
<evidence type="ECO:0000256" key="3">
    <source>
        <dbReference type="SAM" id="Phobius"/>
    </source>
</evidence>
<reference evidence="4 5" key="1">
    <citation type="submission" date="2022-05" db="EMBL/GenBank/DDBJ databases">
        <authorList>
            <consortium name="Genoscope - CEA"/>
            <person name="William W."/>
        </authorList>
    </citation>
    <scope>NUCLEOTIDE SEQUENCE [LARGE SCALE GENOMIC DNA]</scope>
</reference>
<dbReference type="GO" id="GO:0015293">
    <property type="term" value="F:symporter activity"/>
    <property type="evidence" value="ECO:0007669"/>
    <property type="project" value="InterPro"/>
</dbReference>
<dbReference type="InterPro" id="IPR039672">
    <property type="entry name" value="MFS_2"/>
</dbReference>
<feature type="transmembrane region" description="Helical" evidence="3">
    <location>
        <begin position="199"/>
        <end position="222"/>
    </location>
</feature>
<feature type="transmembrane region" description="Helical" evidence="3">
    <location>
        <begin position="429"/>
        <end position="453"/>
    </location>
</feature>
<organism evidence="4 5">
    <name type="scientific">Pocillopora meandrina</name>
    <dbReference type="NCBI Taxonomy" id="46732"/>
    <lineage>
        <taxon>Eukaryota</taxon>
        <taxon>Metazoa</taxon>
        <taxon>Cnidaria</taxon>
        <taxon>Anthozoa</taxon>
        <taxon>Hexacorallia</taxon>
        <taxon>Scleractinia</taxon>
        <taxon>Astrocoeniina</taxon>
        <taxon>Pocilloporidae</taxon>
        <taxon>Pocillopora</taxon>
    </lineage>
</organism>
<feature type="transmembrane region" description="Helical" evidence="3">
    <location>
        <begin position="404"/>
        <end position="423"/>
    </location>
</feature>
<dbReference type="SUPFAM" id="SSF103473">
    <property type="entry name" value="MFS general substrate transporter"/>
    <property type="match status" value="1"/>
</dbReference>
<feature type="transmembrane region" description="Helical" evidence="3">
    <location>
        <begin position="169"/>
        <end position="187"/>
    </location>
</feature>
<dbReference type="GO" id="GO:0008643">
    <property type="term" value="P:carbohydrate transport"/>
    <property type="evidence" value="ECO:0007669"/>
    <property type="project" value="InterPro"/>
</dbReference>
<keyword evidence="3" id="KW-0812">Transmembrane</keyword>
<evidence type="ECO:0000256" key="1">
    <source>
        <dbReference type="ARBA" id="ARBA00008335"/>
    </source>
</evidence>
<feature type="transmembrane region" description="Helical" evidence="3">
    <location>
        <begin position="126"/>
        <end position="149"/>
    </location>
</feature>
<gene>
    <name evidence="4" type="ORF">PMEA_00029605</name>
</gene>
<dbReference type="Pfam" id="PF13347">
    <property type="entry name" value="MFS_2"/>
    <property type="match status" value="2"/>
</dbReference>
<dbReference type="PANTHER" id="PTHR11328:SF28">
    <property type="entry name" value="MAJOR FACILITATOR SUPERFAMILY DOMAIN-CONTAINING PROTEIN 12"/>
    <property type="match status" value="1"/>
</dbReference>
<proteinExistence type="inferred from homology"/>
<feature type="transmembrane region" description="Helical" evidence="3">
    <location>
        <begin position="465"/>
        <end position="490"/>
    </location>
</feature>
<evidence type="ECO:0000313" key="5">
    <source>
        <dbReference type="Proteomes" id="UP001159428"/>
    </source>
</evidence>
<protein>
    <recommendedName>
        <fullName evidence="6">Major facilitator superfamily domain-containing protein 12-like</fullName>
    </recommendedName>
</protein>
<dbReference type="Gene3D" id="1.20.1250.20">
    <property type="entry name" value="MFS general substrate transporter like domains"/>
    <property type="match status" value="2"/>
</dbReference>
<feature type="transmembrane region" description="Helical" evidence="3">
    <location>
        <begin position="510"/>
        <end position="534"/>
    </location>
</feature>
<evidence type="ECO:0008006" key="6">
    <source>
        <dbReference type="Google" id="ProtNLM"/>
    </source>
</evidence>
<sequence length="545" mass="59605">MEVDENPERGISYLQQFSCGVGHVINDVTRRLLQSFRMIFLMRVVGISATNAGLITLYSLFVGALIFAPVAGFLCDKVKIPVLSRRLGKKKSWHLFGTIAATIGVPLFFSQCLVCGSGTSEWVVLLYYFSIATVISFSINFVDISHLSIIPVLAKDQSEAAKLTALRTGFMYSTGIVSYLVAWLILGRDSRDQLTKESSMNFMVITLILTGVGLICSAIFHFGTKEPSDDSAENRRSRSTADYMVNFGNVAINTIQRKENGRGVMENGQQKSELYNQGHKLTSGLDNQGFDSKETQLNQHSQDVSQDEGRAMPSVVSDTESAQPPKRKAVRTWLKDPHLYKVAIIYACTKGSQDVFYAYLPLLLTDKLKFEKEAIANLPLILLVSATLSSQISRKLSGKVGKKWSFIVAALTVTGSCLWFLCINQSSRVFTYPAVVLLGFGSSAMFVNALGFATELIGDNKGSSGFVISVVGTTSNLTSGTLYVVIQVLFPRGSASADCQECGSYVQNVFSFVPSSLATFSLLLVMIFQVHLTVCGKEGKMQLFG</sequence>
<dbReference type="GO" id="GO:0005886">
    <property type="term" value="C:plasma membrane"/>
    <property type="evidence" value="ECO:0007669"/>
    <property type="project" value="TreeGrafter"/>
</dbReference>
<dbReference type="InterPro" id="IPR036259">
    <property type="entry name" value="MFS_trans_sf"/>
</dbReference>
<keyword evidence="3" id="KW-1133">Transmembrane helix</keyword>
<feature type="transmembrane region" description="Helical" evidence="3">
    <location>
        <begin position="40"/>
        <end position="73"/>
    </location>
</feature>
<evidence type="ECO:0000313" key="4">
    <source>
        <dbReference type="EMBL" id="CAH3156434.1"/>
    </source>
</evidence>
<feature type="compositionally biased region" description="Polar residues" evidence="2">
    <location>
        <begin position="285"/>
        <end position="304"/>
    </location>
</feature>
<comment type="similarity">
    <text evidence="1">Belongs to the major facilitator superfamily.</text>
</comment>
<dbReference type="PANTHER" id="PTHR11328">
    <property type="entry name" value="MAJOR FACILITATOR SUPERFAMILY DOMAIN-CONTAINING PROTEIN"/>
    <property type="match status" value="1"/>
</dbReference>
<evidence type="ECO:0000256" key="2">
    <source>
        <dbReference type="SAM" id="MobiDB-lite"/>
    </source>
</evidence>
<comment type="caution">
    <text evidence="4">The sequence shown here is derived from an EMBL/GenBank/DDBJ whole genome shotgun (WGS) entry which is preliminary data.</text>
</comment>
<accession>A0AAU9XTX7</accession>